<organism evidence="2 3">
    <name type="scientific">Euplotes crassus</name>
    <dbReference type="NCBI Taxonomy" id="5936"/>
    <lineage>
        <taxon>Eukaryota</taxon>
        <taxon>Sar</taxon>
        <taxon>Alveolata</taxon>
        <taxon>Ciliophora</taxon>
        <taxon>Intramacronucleata</taxon>
        <taxon>Spirotrichea</taxon>
        <taxon>Hypotrichia</taxon>
        <taxon>Euplotida</taxon>
        <taxon>Euplotidae</taxon>
        <taxon>Moneuplotes</taxon>
    </lineage>
</organism>
<dbReference type="EMBL" id="CAMPGE010006619">
    <property type="protein sequence ID" value="CAI2365490.1"/>
    <property type="molecule type" value="Genomic_DNA"/>
</dbReference>
<dbReference type="Proteomes" id="UP001295684">
    <property type="component" value="Unassembled WGS sequence"/>
</dbReference>
<comment type="caution">
    <text evidence="2">The sequence shown here is derived from an EMBL/GenBank/DDBJ whole genome shotgun (WGS) entry which is preliminary data.</text>
</comment>
<evidence type="ECO:0000313" key="2">
    <source>
        <dbReference type="EMBL" id="CAI2365490.1"/>
    </source>
</evidence>
<feature type="compositionally biased region" description="Basic and acidic residues" evidence="1">
    <location>
        <begin position="175"/>
        <end position="184"/>
    </location>
</feature>
<sequence>MENLHARTYSDQNQTQEVLNDSVLSFARPFEAETSYEVLTDHTNLIQRSPTNLALPSHQEASRVYNRLKERYWYLKTLNEAQMLSETDQQTSNVLGEILKQTLIDIKSIMVQFDGQKVSKKASSILKCSTQKSKPKNLKVVIKKNSEHLEDYSQSVKNKVKKNLKKISQKRIREAEKNKTDKLHSSLAHQNSVVSELQKSNKQPLTGFSSFLSQSYSQELDQSLKKSAKLKADAQVIESYKDSKTHSKTFVVNRDKYDSSTESGRSSSPWVRFSKKSMHKSEIDMFTPVSLNSTGNYKDIVKLKPKSYKPTGNFTGPIELNTQYKSIREKLKKTVRKPHVNMVVCIADNSL</sequence>
<gene>
    <name evidence="2" type="ORF">ECRASSUSDP1_LOCUS6817</name>
</gene>
<feature type="compositionally biased region" description="Polar residues" evidence="1">
    <location>
        <begin position="187"/>
        <end position="199"/>
    </location>
</feature>
<reference evidence="2" key="1">
    <citation type="submission" date="2023-07" db="EMBL/GenBank/DDBJ databases">
        <authorList>
            <consortium name="AG Swart"/>
            <person name="Singh M."/>
            <person name="Singh A."/>
            <person name="Seah K."/>
            <person name="Emmerich C."/>
        </authorList>
    </citation>
    <scope>NUCLEOTIDE SEQUENCE</scope>
    <source>
        <strain evidence="2">DP1</strain>
    </source>
</reference>
<accession>A0AAD1UB45</accession>
<keyword evidence="3" id="KW-1185">Reference proteome</keyword>
<dbReference type="AlphaFoldDB" id="A0AAD1UB45"/>
<evidence type="ECO:0000256" key="1">
    <source>
        <dbReference type="SAM" id="MobiDB-lite"/>
    </source>
</evidence>
<name>A0AAD1UB45_EUPCR</name>
<feature type="region of interest" description="Disordered" evidence="1">
    <location>
        <begin position="175"/>
        <end position="199"/>
    </location>
</feature>
<proteinExistence type="predicted"/>
<protein>
    <submittedName>
        <fullName evidence="2">Uncharacterized protein</fullName>
    </submittedName>
</protein>
<evidence type="ECO:0000313" key="3">
    <source>
        <dbReference type="Proteomes" id="UP001295684"/>
    </source>
</evidence>